<feature type="domain" description="EamA" evidence="6">
    <location>
        <begin position="29"/>
        <end position="164"/>
    </location>
</feature>
<reference evidence="7 8" key="1">
    <citation type="submission" date="2017-04" db="EMBL/GenBank/DDBJ databases">
        <title>Draft genome sequence of Zooshikella ganghwensis VG4 isolated from Red Sea sediments.</title>
        <authorList>
            <person name="Rehman Z."/>
            <person name="Alam I."/>
            <person name="Kamau A."/>
            <person name="Bajic V."/>
            <person name="Leiknes T."/>
        </authorList>
    </citation>
    <scope>NUCLEOTIDE SEQUENCE [LARGE SCALE GENOMIC DNA]</scope>
    <source>
        <strain evidence="7 8">VG4</strain>
    </source>
</reference>
<organism evidence="7 8">
    <name type="scientific">Zooshikella ganghwensis</name>
    <dbReference type="NCBI Taxonomy" id="202772"/>
    <lineage>
        <taxon>Bacteria</taxon>
        <taxon>Pseudomonadati</taxon>
        <taxon>Pseudomonadota</taxon>
        <taxon>Gammaproteobacteria</taxon>
        <taxon>Oceanospirillales</taxon>
        <taxon>Zooshikellaceae</taxon>
        <taxon>Zooshikella</taxon>
    </lineage>
</organism>
<evidence type="ECO:0000313" key="8">
    <source>
        <dbReference type="Proteomes" id="UP000257039"/>
    </source>
</evidence>
<sequence length="338" mass="37004">MQTKKNCYFSLKVLLKAKPEVWRQKSDLMGACWMLLTTLFISLFLASGKLVEEDISIFQVVFLRYVTGFLTVVCLAVFHSGISIRKAFKTTRLLMNLARSVVCVVGITCLLYAAMGMPLADVNAIGLTQNMFIVLLAVLFLRESISLLRWVSIICCAKGAFLIALSQPESINSFFQLNFFAVIALVGALLIAIEMILVKLMAIHERSLTMLLYVNGLGVVVLCLPAIANWQTVTMWELVCFSLLGPIAIAAQLCTVQAYRLADASFLAPINYCGILFGGIIGFFCFGEIPSVGGVFGALLIAIGGVTLVRAANREMKRVNKECVINTGLKQFGEAKIK</sequence>
<evidence type="ECO:0000256" key="5">
    <source>
        <dbReference type="SAM" id="Phobius"/>
    </source>
</evidence>
<dbReference type="RefSeq" id="WP_094788512.1">
    <property type="nucleotide sequence ID" value="NZ_NDXW01000001.1"/>
</dbReference>
<dbReference type="InterPro" id="IPR000620">
    <property type="entry name" value="EamA_dom"/>
</dbReference>
<keyword evidence="4 5" id="KW-0472">Membrane</keyword>
<keyword evidence="8" id="KW-1185">Reference proteome</keyword>
<dbReference type="EMBL" id="NDXW01000001">
    <property type="protein sequence ID" value="RDH45572.1"/>
    <property type="molecule type" value="Genomic_DNA"/>
</dbReference>
<accession>A0A4P9VTJ5</accession>
<dbReference type="AlphaFoldDB" id="A0A4P9VTJ5"/>
<evidence type="ECO:0000256" key="3">
    <source>
        <dbReference type="ARBA" id="ARBA00022989"/>
    </source>
</evidence>
<protein>
    <submittedName>
        <fullName evidence="7">DMT family transporter</fullName>
    </submittedName>
</protein>
<dbReference type="Gene3D" id="1.10.3730.20">
    <property type="match status" value="1"/>
</dbReference>
<comment type="subcellular location">
    <subcellularLocation>
        <location evidence="1">Membrane</location>
        <topology evidence="1">Multi-pass membrane protein</topology>
    </subcellularLocation>
</comment>
<feature type="transmembrane region" description="Helical" evidence="5">
    <location>
        <begin position="28"/>
        <end position="50"/>
    </location>
</feature>
<keyword evidence="3 5" id="KW-1133">Transmembrane helix</keyword>
<feature type="transmembrane region" description="Helical" evidence="5">
    <location>
        <begin position="147"/>
        <end position="165"/>
    </location>
</feature>
<evidence type="ECO:0000313" key="7">
    <source>
        <dbReference type="EMBL" id="RDH45572.1"/>
    </source>
</evidence>
<feature type="transmembrane region" description="Helical" evidence="5">
    <location>
        <begin position="266"/>
        <end position="286"/>
    </location>
</feature>
<keyword evidence="2 5" id="KW-0812">Transmembrane</keyword>
<dbReference type="PANTHER" id="PTHR22911">
    <property type="entry name" value="ACYL-MALONYL CONDENSING ENZYME-RELATED"/>
    <property type="match status" value="1"/>
</dbReference>
<evidence type="ECO:0000256" key="2">
    <source>
        <dbReference type="ARBA" id="ARBA00022692"/>
    </source>
</evidence>
<comment type="caution">
    <text evidence="7">The sequence shown here is derived from an EMBL/GenBank/DDBJ whole genome shotgun (WGS) entry which is preliminary data.</text>
</comment>
<evidence type="ECO:0000256" key="1">
    <source>
        <dbReference type="ARBA" id="ARBA00004141"/>
    </source>
</evidence>
<dbReference type="PANTHER" id="PTHR22911:SF6">
    <property type="entry name" value="SOLUTE CARRIER FAMILY 35 MEMBER G1"/>
    <property type="match status" value="1"/>
</dbReference>
<dbReference type="InterPro" id="IPR037185">
    <property type="entry name" value="EmrE-like"/>
</dbReference>
<dbReference type="Pfam" id="PF00892">
    <property type="entry name" value="EamA"/>
    <property type="match status" value="1"/>
</dbReference>
<evidence type="ECO:0000259" key="6">
    <source>
        <dbReference type="Pfam" id="PF00892"/>
    </source>
</evidence>
<feature type="transmembrane region" description="Helical" evidence="5">
    <location>
        <begin position="96"/>
        <end position="116"/>
    </location>
</feature>
<name>A0A4P9VTJ5_9GAMM</name>
<dbReference type="GO" id="GO:0016020">
    <property type="term" value="C:membrane"/>
    <property type="evidence" value="ECO:0007669"/>
    <property type="project" value="UniProtKB-SubCell"/>
</dbReference>
<gene>
    <name evidence="7" type="ORF">B9G39_20125</name>
</gene>
<dbReference type="Proteomes" id="UP000257039">
    <property type="component" value="Unassembled WGS sequence"/>
</dbReference>
<proteinExistence type="predicted"/>
<feature type="transmembrane region" description="Helical" evidence="5">
    <location>
        <begin position="122"/>
        <end position="140"/>
    </location>
</feature>
<dbReference type="SUPFAM" id="SSF103481">
    <property type="entry name" value="Multidrug resistance efflux transporter EmrE"/>
    <property type="match status" value="2"/>
</dbReference>
<feature type="transmembrane region" description="Helical" evidence="5">
    <location>
        <begin position="234"/>
        <end position="254"/>
    </location>
</feature>
<feature type="transmembrane region" description="Helical" evidence="5">
    <location>
        <begin position="292"/>
        <end position="312"/>
    </location>
</feature>
<evidence type="ECO:0000256" key="4">
    <source>
        <dbReference type="ARBA" id="ARBA00023136"/>
    </source>
</evidence>
<feature type="transmembrane region" description="Helical" evidence="5">
    <location>
        <begin position="210"/>
        <end position="228"/>
    </location>
</feature>
<feature type="transmembrane region" description="Helical" evidence="5">
    <location>
        <begin position="177"/>
        <end position="198"/>
    </location>
</feature>
<feature type="transmembrane region" description="Helical" evidence="5">
    <location>
        <begin position="62"/>
        <end position="84"/>
    </location>
</feature>